<protein>
    <submittedName>
        <fullName evidence="6">ShKT domain-containing protein</fullName>
    </submittedName>
</protein>
<keyword evidence="1" id="KW-0732">Signal</keyword>
<evidence type="ECO:0000256" key="3">
    <source>
        <dbReference type="PROSITE-ProRule" id="PRU01005"/>
    </source>
</evidence>
<dbReference type="InterPro" id="IPR003582">
    <property type="entry name" value="ShKT_dom"/>
</dbReference>
<evidence type="ECO:0000259" key="4">
    <source>
        <dbReference type="PROSITE" id="PS51670"/>
    </source>
</evidence>
<proteinExistence type="predicted"/>
<evidence type="ECO:0000256" key="2">
    <source>
        <dbReference type="ARBA" id="ARBA00023157"/>
    </source>
</evidence>
<dbReference type="SMART" id="SM00254">
    <property type="entry name" value="ShKT"/>
    <property type="match status" value="2"/>
</dbReference>
<dbReference type="PANTHER" id="PTHR46219">
    <property type="entry name" value="PROTEIN CBG11138"/>
    <property type="match status" value="1"/>
</dbReference>
<evidence type="ECO:0000313" key="5">
    <source>
        <dbReference type="Proteomes" id="UP000887564"/>
    </source>
</evidence>
<keyword evidence="5" id="KW-1185">Reference proteome</keyword>
<feature type="domain" description="ShKT" evidence="4">
    <location>
        <begin position="82"/>
        <end position="132"/>
    </location>
</feature>
<dbReference type="AlphaFoldDB" id="A0A914RC35"/>
<dbReference type="FunFam" id="1.10.10.1940:FF:000002">
    <property type="entry name" value="PHAryngeal gland Toxin-related"/>
    <property type="match status" value="2"/>
</dbReference>
<dbReference type="PANTHER" id="PTHR46219:SF15">
    <property type="entry name" value="SHKT DOMAIN-CONTAINING PROTEIN"/>
    <property type="match status" value="1"/>
</dbReference>
<dbReference type="PROSITE" id="PS51670">
    <property type="entry name" value="SHKT"/>
    <property type="match status" value="1"/>
</dbReference>
<accession>A0A914RC35</accession>
<comment type="caution">
    <text evidence="3">Lacks conserved residue(s) required for the propagation of feature annotation.</text>
</comment>
<dbReference type="WBParaSite" id="PEQ_0000424101-mRNA-1">
    <property type="protein sequence ID" value="PEQ_0000424101-mRNA-1"/>
    <property type="gene ID" value="PEQ_0000424101"/>
</dbReference>
<dbReference type="Gene3D" id="1.10.10.1870">
    <property type="entry name" value="ShTK domain-like"/>
    <property type="match status" value="1"/>
</dbReference>
<dbReference type="Pfam" id="PF01549">
    <property type="entry name" value="ShK"/>
    <property type="match status" value="2"/>
</dbReference>
<name>A0A914RC35_PAREQ</name>
<sequence>ACIGGVCPPPAVCLTQTNQCVVYASNTSIPSSKTITGSAFTACVDKAAPGRVSDCPQNRNLCTNAVYSALMRDQCPRTCGYCTGSSSRKSSSCVDLASPGQVSTCPGQKHLCQNAVYRDLMRMQCPKTCGYCT</sequence>
<dbReference type="Gene3D" id="1.10.10.1940">
    <property type="match status" value="1"/>
</dbReference>
<dbReference type="Proteomes" id="UP000887564">
    <property type="component" value="Unplaced"/>
</dbReference>
<evidence type="ECO:0000256" key="1">
    <source>
        <dbReference type="ARBA" id="ARBA00022729"/>
    </source>
</evidence>
<reference evidence="6" key="1">
    <citation type="submission" date="2022-11" db="UniProtKB">
        <authorList>
            <consortium name="WormBaseParasite"/>
        </authorList>
    </citation>
    <scope>IDENTIFICATION</scope>
</reference>
<evidence type="ECO:0000313" key="6">
    <source>
        <dbReference type="WBParaSite" id="PEQ_0000424101-mRNA-1"/>
    </source>
</evidence>
<organism evidence="5 6">
    <name type="scientific">Parascaris equorum</name>
    <name type="common">Equine roundworm</name>
    <dbReference type="NCBI Taxonomy" id="6256"/>
    <lineage>
        <taxon>Eukaryota</taxon>
        <taxon>Metazoa</taxon>
        <taxon>Ecdysozoa</taxon>
        <taxon>Nematoda</taxon>
        <taxon>Chromadorea</taxon>
        <taxon>Rhabditida</taxon>
        <taxon>Spirurina</taxon>
        <taxon>Ascaridomorpha</taxon>
        <taxon>Ascaridoidea</taxon>
        <taxon>Ascarididae</taxon>
        <taxon>Parascaris</taxon>
    </lineage>
</organism>
<keyword evidence="2" id="KW-1015">Disulfide bond</keyword>